<keyword evidence="2" id="KW-1133">Transmembrane helix</keyword>
<feature type="compositionally biased region" description="Basic and acidic residues" evidence="1">
    <location>
        <begin position="16"/>
        <end position="32"/>
    </location>
</feature>
<dbReference type="Proteomes" id="UP000199103">
    <property type="component" value="Chromosome I"/>
</dbReference>
<reference evidence="3 4" key="1">
    <citation type="submission" date="2016-10" db="EMBL/GenBank/DDBJ databases">
        <authorList>
            <person name="de Groot N.N."/>
        </authorList>
    </citation>
    <scope>NUCLEOTIDE SEQUENCE [LARGE SCALE GENOMIC DNA]</scope>
    <source>
        <strain evidence="3 4">DSM 21800</strain>
    </source>
</reference>
<evidence type="ECO:0000313" key="4">
    <source>
        <dbReference type="Proteomes" id="UP000199103"/>
    </source>
</evidence>
<dbReference type="AlphaFoldDB" id="A0A1H1N7M6"/>
<evidence type="ECO:0000256" key="1">
    <source>
        <dbReference type="SAM" id="MobiDB-lite"/>
    </source>
</evidence>
<dbReference type="STRING" id="630515.SAMN04489812_0409"/>
<keyword evidence="2" id="KW-0472">Membrane</keyword>
<proteinExistence type="predicted"/>
<organism evidence="3 4">
    <name type="scientific">Microlunatus soli</name>
    <dbReference type="NCBI Taxonomy" id="630515"/>
    <lineage>
        <taxon>Bacteria</taxon>
        <taxon>Bacillati</taxon>
        <taxon>Actinomycetota</taxon>
        <taxon>Actinomycetes</taxon>
        <taxon>Propionibacteriales</taxon>
        <taxon>Propionibacteriaceae</taxon>
        <taxon>Microlunatus</taxon>
    </lineage>
</organism>
<feature type="region of interest" description="Disordered" evidence="1">
    <location>
        <begin position="1"/>
        <end position="32"/>
    </location>
</feature>
<feature type="transmembrane region" description="Helical" evidence="2">
    <location>
        <begin position="98"/>
        <end position="119"/>
    </location>
</feature>
<dbReference type="EMBL" id="LT629772">
    <property type="protein sequence ID" value="SDR94880.1"/>
    <property type="molecule type" value="Genomic_DNA"/>
</dbReference>
<keyword evidence="2" id="KW-0812">Transmembrane</keyword>
<protein>
    <submittedName>
        <fullName evidence="3">Uncharacterized protein</fullName>
    </submittedName>
</protein>
<feature type="transmembrane region" description="Helical" evidence="2">
    <location>
        <begin position="54"/>
        <end position="78"/>
    </location>
</feature>
<name>A0A1H1N7M6_9ACTN</name>
<feature type="transmembrane region" description="Helical" evidence="2">
    <location>
        <begin position="173"/>
        <end position="199"/>
    </location>
</feature>
<keyword evidence="4" id="KW-1185">Reference proteome</keyword>
<sequence length="225" mass="22735">MSTAGHEQGPRSHPIAAEEHGATRTGGEHFDSGRRTVVGLQRAAYGGMKFGSAFFGWLTATGASLLLTAIIGATGAAIGLGSDLRQDATKNPGTVGLAGGAVLLVVLFVAYFAGGYVAGRMARFSGVKQGFGVWLWAILVAVVIAVVGLIAGAKFDILAKINSFPRIPLNEGTLTTAGTIVATGLAAVSLAGAVLGGLAGMHYHRKVDRAGIDPTLDAGARPASP</sequence>
<evidence type="ECO:0000256" key="2">
    <source>
        <dbReference type="SAM" id="Phobius"/>
    </source>
</evidence>
<evidence type="ECO:0000313" key="3">
    <source>
        <dbReference type="EMBL" id="SDR94880.1"/>
    </source>
</evidence>
<feature type="transmembrane region" description="Helical" evidence="2">
    <location>
        <begin position="131"/>
        <end position="153"/>
    </location>
</feature>
<gene>
    <name evidence="3" type="ORF">SAMN04489812_0409</name>
</gene>
<accession>A0A1H1N7M6</accession>